<dbReference type="KEGG" id="ptm:GSPATT00009469001"/>
<organism evidence="1 2">
    <name type="scientific">Paramecium tetraurelia</name>
    <dbReference type="NCBI Taxonomy" id="5888"/>
    <lineage>
        <taxon>Eukaryota</taxon>
        <taxon>Sar</taxon>
        <taxon>Alveolata</taxon>
        <taxon>Ciliophora</taxon>
        <taxon>Intramacronucleata</taxon>
        <taxon>Oligohymenophorea</taxon>
        <taxon>Peniculida</taxon>
        <taxon>Parameciidae</taxon>
        <taxon>Paramecium</taxon>
    </lineage>
</organism>
<dbReference type="HOGENOM" id="CLU_1647010_0_0_1"/>
<evidence type="ECO:0000313" key="1">
    <source>
        <dbReference type="EMBL" id="CAK73121.1"/>
    </source>
</evidence>
<dbReference type="EMBL" id="CT868141">
    <property type="protein sequence ID" value="CAK73121.1"/>
    <property type="molecule type" value="Genomic_DNA"/>
</dbReference>
<evidence type="ECO:0000313" key="2">
    <source>
        <dbReference type="Proteomes" id="UP000000600"/>
    </source>
</evidence>
<dbReference type="RefSeq" id="XP_001440518.1">
    <property type="nucleotide sequence ID" value="XM_001440481.1"/>
</dbReference>
<dbReference type="GeneID" id="5026303"/>
<dbReference type="Proteomes" id="UP000000600">
    <property type="component" value="Unassembled WGS sequence"/>
</dbReference>
<dbReference type="AlphaFoldDB" id="A0CQQ4"/>
<keyword evidence="2" id="KW-1185">Reference proteome</keyword>
<reference evidence="1 2" key="1">
    <citation type="journal article" date="2006" name="Nature">
        <title>Global trends of whole-genome duplications revealed by the ciliate Paramecium tetraurelia.</title>
        <authorList>
            <consortium name="Genoscope"/>
            <person name="Aury J.-M."/>
            <person name="Jaillon O."/>
            <person name="Duret L."/>
            <person name="Noel B."/>
            <person name="Jubin C."/>
            <person name="Porcel B.M."/>
            <person name="Segurens B."/>
            <person name="Daubin V."/>
            <person name="Anthouard V."/>
            <person name="Aiach N."/>
            <person name="Arnaiz O."/>
            <person name="Billaut A."/>
            <person name="Beisson J."/>
            <person name="Blanc I."/>
            <person name="Bouhouche K."/>
            <person name="Camara F."/>
            <person name="Duharcourt S."/>
            <person name="Guigo R."/>
            <person name="Gogendeau D."/>
            <person name="Katinka M."/>
            <person name="Keller A.-M."/>
            <person name="Kissmehl R."/>
            <person name="Klotz C."/>
            <person name="Koll F."/>
            <person name="Le Moue A."/>
            <person name="Lepere C."/>
            <person name="Malinsky S."/>
            <person name="Nowacki M."/>
            <person name="Nowak J.K."/>
            <person name="Plattner H."/>
            <person name="Poulain J."/>
            <person name="Ruiz F."/>
            <person name="Serrano V."/>
            <person name="Zagulski M."/>
            <person name="Dessen P."/>
            <person name="Betermier M."/>
            <person name="Weissenbach J."/>
            <person name="Scarpelli C."/>
            <person name="Schachter V."/>
            <person name="Sperling L."/>
            <person name="Meyer E."/>
            <person name="Cohen J."/>
            <person name="Wincker P."/>
        </authorList>
    </citation>
    <scope>NUCLEOTIDE SEQUENCE [LARGE SCALE GENOMIC DNA]</scope>
    <source>
        <strain evidence="1 2">Stock d4-2</strain>
    </source>
</reference>
<name>A0CQQ4_PARTE</name>
<dbReference type="InParanoid" id="A0CQQ4"/>
<sequence length="161" mass="19556">MWRWNSQMIEERTQSRYQSFPENPEIIREKERDYKKRYGYSPYPNKQILYKVTETECKQRDNIKQEIFWYIKLGPFIFGSQQGAQVIQASQDSQDTVNKYLKLSKKAQINKQRVDEEDEEDESKLYQQAKVFRRLKCVDGNHLNINMQNVQNLEENQQYQQ</sequence>
<protein>
    <submittedName>
        <fullName evidence="1">Uncharacterized protein</fullName>
    </submittedName>
</protein>
<gene>
    <name evidence="1" type="ORF">GSPATT00009469001</name>
</gene>
<proteinExistence type="predicted"/>
<accession>A0CQQ4</accession>